<dbReference type="PANTHER" id="PTHR42879">
    <property type="entry name" value="3-OXOACYL-(ACYL-CARRIER-PROTEIN) REDUCTASE"/>
    <property type="match status" value="1"/>
</dbReference>
<comment type="catalytic activity">
    <reaction evidence="3">
        <text>a (3R)-hydroxyacyl-[ACP] + NADP(+) = a 3-oxoacyl-[ACP] + NADPH + H(+)</text>
        <dbReference type="Rhea" id="RHEA:17397"/>
        <dbReference type="Rhea" id="RHEA-COMP:9916"/>
        <dbReference type="Rhea" id="RHEA-COMP:9945"/>
        <dbReference type="ChEBI" id="CHEBI:15378"/>
        <dbReference type="ChEBI" id="CHEBI:57783"/>
        <dbReference type="ChEBI" id="CHEBI:58349"/>
        <dbReference type="ChEBI" id="CHEBI:78776"/>
        <dbReference type="ChEBI" id="CHEBI:78827"/>
        <dbReference type="EC" id="1.1.1.100"/>
    </reaction>
</comment>
<organism evidence="5 6">
    <name type="scientific">Trypanosoma rangeli SC58</name>
    <dbReference type="NCBI Taxonomy" id="429131"/>
    <lineage>
        <taxon>Eukaryota</taxon>
        <taxon>Discoba</taxon>
        <taxon>Euglenozoa</taxon>
        <taxon>Kinetoplastea</taxon>
        <taxon>Metakinetoplastina</taxon>
        <taxon>Trypanosomatida</taxon>
        <taxon>Trypanosomatidae</taxon>
        <taxon>Trypanosoma</taxon>
        <taxon>Herpetosoma</taxon>
    </lineage>
</organism>
<dbReference type="InterPro" id="IPR002347">
    <property type="entry name" value="SDR_fam"/>
</dbReference>
<evidence type="ECO:0000313" key="5">
    <source>
        <dbReference type="EMBL" id="ESL08984.1"/>
    </source>
</evidence>
<dbReference type="FunFam" id="3.40.50.720:FF:000084">
    <property type="entry name" value="Short-chain dehydrogenase reductase"/>
    <property type="match status" value="1"/>
</dbReference>
<sequence>MRLVELFFWGSHCNGSRFFAVLAIPMVVCTCFFSSCRKWALGGKMSQPEKVLLGKVAVVTGSTRGIGLGIATQLAMAGADVVLNGKHPTSRDLTILEKVGAYGTRVRYFGADLKRRADIESLVEFAEKELGSIDILVNNAGVTHISPVETFPVEMWDEIIALNLTAPFHATQLCLPGMLQRGWGRVINIASVHGLVSSVHKSAYCAAKHGLIGFTKTVALETATTGITCNAICPGFAYTPLVEKQIRAAADTKYGGDMNTATQALLAEKHPSKAFVTVEQIGDAAVFLASPAADQIRGTTITVDGGWVAQ</sequence>
<reference evidence="5 6" key="1">
    <citation type="submission" date="2013-07" db="EMBL/GenBank/DDBJ databases">
        <authorList>
            <person name="Stoco P.H."/>
            <person name="Wagner G."/>
            <person name="Gerber A."/>
            <person name="Zaha A."/>
            <person name="Thompson C."/>
            <person name="Bartholomeu D.C."/>
            <person name="Luckemeyer D.D."/>
            <person name="Bahia D."/>
            <person name="Loreto E."/>
            <person name="Prestes E.B."/>
            <person name="Lima F.M."/>
            <person name="Rodrigues-Luiz G."/>
            <person name="Vallejo G.A."/>
            <person name="Filho J.F."/>
            <person name="Monteiro K.M."/>
            <person name="Tyler K.M."/>
            <person name="de Almeida L.G."/>
            <person name="Ortiz M.F."/>
            <person name="Siervo M.A."/>
            <person name="de Moraes M.H."/>
            <person name="Cunha O.L."/>
            <person name="Mendonca-Neto R."/>
            <person name="Silva R."/>
            <person name="Teixeira S.M."/>
            <person name="Murta S.M."/>
            <person name="Sincero T.C."/>
            <person name="Mendes T.A."/>
            <person name="Urmenyi T.P."/>
            <person name="Silva V.G."/>
            <person name="da Rocha W.D."/>
            <person name="Andersson B."/>
            <person name="Romanha A.J."/>
            <person name="Steindel M."/>
            <person name="de Vasconcelos A.T."/>
            <person name="Grisard E.C."/>
        </authorList>
    </citation>
    <scope>NUCLEOTIDE SEQUENCE [LARGE SCALE GENOMIC DNA]</scope>
    <source>
        <strain evidence="5 6">SC58</strain>
    </source>
</reference>
<dbReference type="OrthoDB" id="277252at2759"/>
<dbReference type="PANTHER" id="PTHR42879:SF2">
    <property type="entry name" value="3-OXOACYL-[ACYL-CARRIER-PROTEIN] REDUCTASE FABG"/>
    <property type="match status" value="1"/>
</dbReference>
<evidence type="ECO:0000256" key="4">
    <source>
        <dbReference type="RuleBase" id="RU000363"/>
    </source>
</evidence>
<proteinExistence type="inferred from homology"/>
<dbReference type="Proteomes" id="UP000031737">
    <property type="component" value="Unassembled WGS sequence"/>
</dbReference>
<dbReference type="SUPFAM" id="SSF51735">
    <property type="entry name" value="NAD(P)-binding Rossmann-fold domains"/>
    <property type="match status" value="1"/>
</dbReference>
<evidence type="ECO:0000256" key="2">
    <source>
        <dbReference type="ARBA" id="ARBA00012948"/>
    </source>
</evidence>
<evidence type="ECO:0000256" key="3">
    <source>
        <dbReference type="ARBA" id="ARBA00048508"/>
    </source>
</evidence>
<accession>A0A061J247</accession>
<protein>
    <recommendedName>
        <fullName evidence="2">3-oxoacyl-[acyl-carrier-protein] reductase</fullName>
        <ecNumber evidence="2">1.1.1.100</ecNumber>
    </recommendedName>
</protein>
<dbReference type="PROSITE" id="PS00061">
    <property type="entry name" value="ADH_SHORT"/>
    <property type="match status" value="1"/>
</dbReference>
<dbReference type="Gene3D" id="3.40.50.720">
    <property type="entry name" value="NAD(P)-binding Rossmann-like Domain"/>
    <property type="match status" value="1"/>
</dbReference>
<dbReference type="Pfam" id="PF00106">
    <property type="entry name" value="adh_short"/>
    <property type="match status" value="1"/>
</dbReference>
<gene>
    <name evidence="5" type="ORF">TRSC58_03303</name>
</gene>
<dbReference type="EMBL" id="AUPL01003303">
    <property type="protein sequence ID" value="ESL08984.1"/>
    <property type="molecule type" value="Genomic_DNA"/>
</dbReference>
<dbReference type="InterPro" id="IPR020904">
    <property type="entry name" value="Sc_DH/Rdtase_CS"/>
</dbReference>
<dbReference type="InterPro" id="IPR050259">
    <property type="entry name" value="SDR"/>
</dbReference>
<dbReference type="InterPro" id="IPR011294">
    <property type="entry name" value="3-OHbutyrate_DH"/>
</dbReference>
<dbReference type="AlphaFoldDB" id="A0A061J247"/>
<dbReference type="GO" id="GO:0003858">
    <property type="term" value="F:3-hydroxybutyrate dehydrogenase activity"/>
    <property type="evidence" value="ECO:0007669"/>
    <property type="project" value="InterPro"/>
</dbReference>
<evidence type="ECO:0000256" key="1">
    <source>
        <dbReference type="ARBA" id="ARBA00006484"/>
    </source>
</evidence>
<dbReference type="NCBIfam" id="TIGR01963">
    <property type="entry name" value="PHB_DH"/>
    <property type="match status" value="1"/>
</dbReference>
<dbReference type="InterPro" id="IPR036291">
    <property type="entry name" value="NAD(P)-bd_dom_sf"/>
</dbReference>
<comment type="caution">
    <text evidence="5">The sequence shown here is derived from an EMBL/GenBank/DDBJ whole genome shotgun (WGS) entry which is preliminary data.</text>
</comment>
<dbReference type="GO" id="GO:0032787">
    <property type="term" value="P:monocarboxylic acid metabolic process"/>
    <property type="evidence" value="ECO:0007669"/>
    <property type="project" value="UniProtKB-ARBA"/>
</dbReference>
<dbReference type="PRINTS" id="PR00081">
    <property type="entry name" value="GDHRDH"/>
</dbReference>
<evidence type="ECO:0000313" key="6">
    <source>
        <dbReference type="Proteomes" id="UP000031737"/>
    </source>
</evidence>
<dbReference type="NCBIfam" id="NF009093">
    <property type="entry name" value="PRK12429.1"/>
    <property type="match status" value="1"/>
</dbReference>
<dbReference type="PRINTS" id="PR00080">
    <property type="entry name" value="SDRFAMILY"/>
</dbReference>
<dbReference type="EC" id="1.1.1.100" evidence="2"/>
<comment type="similarity">
    <text evidence="1 4">Belongs to the short-chain dehydrogenases/reductases (SDR) family.</text>
</comment>
<name>A0A061J247_TRYRA</name>
<dbReference type="GO" id="GO:0004316">
    <property type="term" value="F:3-oxoacyl-[acyl-carrier-protein] reductase (NADPH) activity"/>
    <property type="evidence" value="ECO:0007669"/>
    <property type="project" value="UniProtKB-EC"/>
</dbReference>
<keyword evidence="6" id="KW-1185">Reference proteome</keyword>
<dbReference type="VEuPathDB" id="TriTrypDB:TRSC58_03303"/>